<reference evidence="2" key="1">
    <citation type="journal article" date="2015" name="Nature">
        <title>Complex archaea that bridge the gap between prokaryotes and eukaryotes.</title>
        <authorList>
            <person name="Spang A."/>
            <person name="Saw J.H."/>
            <person name="Jorgensen S.L."/>
            <person name="Zaremba-Niedzwiedzka K."/>
            <person name="Martijn J."/>
            <person name="Lind A.E."/>
            <person name="van Eijk R."/>
            <person name="Schleper C."/>
            <person name="Guy L."/>
            <person name="Ettema T.J."/>
        </authorList>
    </citation>
    <scope>NUCLEOTIDE SEQUENCE</scope>
</reference>
<evidence type="ECO:0000256" key="1">
    <source>
        <dbReference type="ARBA" id="ARBA00022729"/>
    </source>
</evidence>
<sequence length="308" mass="32360">MAVVNISGTIEVLVASTAALTEIPPTITVAATGPTSVRVTFSKIMQDDMELDTPSNYTLTPITPNTAPVAVNAATPEGGGSPTFVDLTVTEMTDGATYELAVDPNVVDLTGQPVEVPAQFTGQGQKPSVVSATALTTNKIRVVFDELMSLDGLNDRNNYTVTPQAAGVGAVFVNSVDLIGVNPSLVDLNVTEMKDGGSYLLEVDSSGPVRDVALNPVDPANDSTALVGVGEKPTLLRAEAISKTRVDLIFSETMRDNSDIRTAENYLWDTAEAEDDITTIAVLAVAENTVKLVTDEQTPSVQYNLTIG</sequence>
<protein>
    <recommendedName>
        <fullName evidence="3">SbsA Ig-like domain-containing protein</fullName>
    </recommendedName>
</protein>
<comment type="caution">
    <text evidence="2">The sequence shown here is derived from an EMBL/GenBank/DDBJ whole genome shotgun (WGS) entry which is preliminary data.</text>
</comment>
<proteinExistence type="predicted"/>
<accession>A0A0F9KLJ8</accession>
<evidence type="ECO:0000313" key="2">
    <source>
        <dbReference type="EMBL" id="KKM82808.1"/>
    </source>
</evidence>
<gene>
    <name evidence="2" type="ORF">LCGC14_1315830</name>
</gene>
<dbReference type="EMBL" id="LAZR01007804">
    <property type="protein sequence ID" value="KKM82808.1"/>
    <property type="molecule type" value="Genomic_DNA"/>
</dbReference>
<dbReference type="InterPro" id="IPR014755">
    <property type="entry name" value="Cu-Rt/internalin_Ig-like"/>
</dbReference>
<keyword evidence="1" id="KW-0732">Signal</keyword>
<evidence type="ECO:0008006" key="3">
    <source>
        <dbReference type="Google" id="ProtNLM"/>
    </source>
</evidence>
<organism evidence="2">
    <name type="scientific">marine sediment metagenome</name>
    <dbReference type="NCBI Taxonomy" id="412755"/>
    <lineage>
        <taxon>unclassified sequences</taxon>
        <taxon>metagenomes</taxon>
        <taxon>ecological metagenomes</taxon>
    </lineage>
</organism>
<dbReference type="AlphaFoldDB" id="A0A0F9KLJ8"/>
<name>A0A0F9KLJ8_9ZZZZ</name>
<dbReference type="Gene3D" id="2.60.40.1220">
    <property type="match status" value="2"/>
</dbReference>